<evidence type="ECO:0000256" key="1">
    <source>
        <dbReference type="SAM" id="MobiDB-lite"/>
    </source>
</evidence>
<accession>A0ABM8I1P3</accession>
<feature type="compositionally biased region" description="Gly residues" evidence="1">
    <location>
        <begin position="233"/>
        <end position="253"/>
    </location>
</feature>
<evidence type="ECO:0000313" key="5">
    <source>
        <dbReference type="Proteomes" id="UP001305815"/>
    </source>
</evidence>
<keyword evidence="5" id="KW-1185">Reference proteome</keyword>
<evidence type="ECO:0000259" key="3">
    <source>
        <dbReference type="Pfam" id="PF23750"/>
    </source>
</evidence>
<dbReference type="EMBL" id="AP027742">
    <property type="protein sequence ID" value="BDZ76500.1"/>
    <property type="molecule type" value="Genomic_DNA"/>
</dbReference>
<dbReference type="Proteomes" id="UP001305815">
    <property type="component" value="Chromosome"/>
</dbReference>
<feature type="region of interest" description="Disordered" evidence="1">
    <location>
        <begin position="220"/>
        <end position="272"/>
    </location>
</feature>
<proteinExistence type="predicted"/>
<gene>
    <name evidence="4" type="ORF">Lac1_06830</name>
</gene>
<feature type="domain" description="Anti-sigma factor RsgI-like middle" evidence="3">
    <location>
        <begin position="69"/>
        <end position="192"/>
    </location>
</feature>
<name>A0ABM8I1P3_9FIRM</name>
<dbReference type="Pfam" id="PF23750">
    <property type="entry name" value="RsgI_M"/>
    <property type="match status" value="1"/>
</dbReference>
<organism evidence="4 5">
    <name type="scientific">Claveliimonas bilis</name>
    <dbReference type="NCBI Taxonomy" id="3028070"/>
    <lineage>
        <taxon>Bacteria</taxon>
        <taxon>Bacillati</taxon>
        <taxon>Bacillota</taxon>
        <taxon>Clostridia</taxon>
        <taxon>Lachnospirales</taxon>
        <taxon>Lachnospiraceae</taxon>
        <taxon>Claveliimonas</taxon>
    </lineage>
</organism>
<evidence type="ECO:0000256" key="2">
    <source>
        <dbReference type="SAM" id="Phobius"/>
    </source>
</evidence>
<keyword evidence="2" id="KW-0472">Membrane</keyword>
<protein>
    <recommendedName>
        <fullName evidence="3">Anti-sigma factor RsgI-like middle domain-containing protein</fullName>
    </recommendedName>
</protein>
<dbReference type="InterPro" id="IPR055431">
    <property type="entry name" value="RsgI_M"/>
</dbReference>
<sequence length="272" mass="29721">MDNKVKAAFEQIHADDSLKENTRTAIYHHMESFGKTRQRSVRRFATAAACILTLVLAAGGYFSYTIPAAAISIDVNPSVELQVNIYGKVIDVKGYNADGVALADELSVNHSNYADAVNSILDNEQIKSCIASDELLEITVTSGWEKNAEKMRECISDETGIDIENIYCMVDQAEVEEAHLAGISFGKYRAYLELHEMNPEITVDDIRDLTMREIRDMIEEQSGANSSSADYGKGQGNGKGSGRENGQGNGQKNGQGNANENGTAKGQKNRKQ</sequence>
<evidence type="ECO:0000313" key="4">
    <source>
        <dbReference type="EMBL" id="BDZ76500.1"/>
    </source>
</evidence>
<feature type="transmembrane region" description="Helical" evidence="2">
    <location>
        <begin position="44"/>
        <end position="64"/>
    </location>
</feature>
<reference evidence="5" key="1">
    <citation type="journal article" date="2023" name="Int. J. Syst. Evol. Microbiol.">
        <title>Claveliimonas bilis gen. nov., sp. nov., deoxycholic acid-producing bacteria isolated from human faeces, and reclassification of Sellimonas monacensis Zenner et al. 2021 as Claveliimonas monacensis comb. nov.</title>
        <authorList>
            <person name="Hisatomi A."/>
            <person name="Kastawa N.W.E.P.G."/>
            <person name="Song I."/>
            <person name="Ohkuma M."/>
            <person name="Fukiya S."/>
            <person name="Sakamoto M."/>
        </authorList>
    </citation>
    <scope>NUCLEOTIDE SEQUENCE [LARGE SCALE GENOMIC DNA]</scope>
    <source>
        <strain evidence="5">12BBH14</strain>
    </source>
</reference>
<keyword evidence="2" id="KW-0812">Transmembrane</keyword>
<keyword evidence="2" id="KW-1133">Transmembrane helix</keyword>